<dbReference type="OrthoDB" id="4239455at2"/>
<reference evidence="3" key="1">
    <citation type="submission" date="2016-10" db="EMBL/GenBank/DDBJ databases">
        <authorList>
            <person name="Varghese N."/>
            <person name="Submissions S."/>
        </authorList>
    </citation>
    <scope>NUCLEOTIDE SEQUENCE [LARGE SCALE GENOMIC DNA]</scope>
    <source>
        <strain evidence="3">PL19</strain>
    </source>
</reference>
<dbReference type="Proteomes" id="UP000198928">
    <property type="component" value="Unassembled WGS sequence"/>
</dbReference>
<dbReference type="AlphaFoldDB" id="A0A1I3U1P9"/>
<evidence type="ECO:0000256" key="1">
    <source>
        <dbReference type="SAM" id="Phobius"/>
    </source>
</evidence>
<keyword evidence="3" id="KW-1185">Reference proteome</keyword>
<accession>A0A1I3U1P9</accession>
<keyword evidence="1" id="KW-0812">Transmembrane</keyword>
<keyword evidence="1" id="KW-0472">Membrane</keyword>
<sequence length="135" mass="14546">MEFLGLLLTTLSIAIGALGVRLLLPHLRNDRFARGDSGVRTTGECVNMRWTSGGWVSSIIAYEDADGERRFASTGARPTVPVQLGETAEVYYDPRGEAQAVVNGETPPKGFYAFCMVPIGVSLAFGAIGLYYLLV</sequence>
<proteinExistence type="predicted"/>
<keyword evidence="1" id="KW-1133">Transmembrane helix</keyword>
<evidence type="ECO:0008006" key="4">
    <source>
        <dbReference type="Google" id="ProtNLM"/>
    </source>
</evidence>
<gene>
    <name evidence="2" type="ORF">SAMN05192584_101229</name>
</gene>
<evidence type="ECO:0000313" key="2">
    <source>
        <dbReference type="EMBL" id="SFJ76845.1"/>
    </source>
</evidence>
<name>A0A1I3U1P9_9ACTN</name>
<organism evidence="2 3">
    <name type="scientific">Streptomyces pini</name>
    <dbReference type="NCBI Taxonomy" id="1520580"/>
    <lineage>
        <taxon>Bacteria</taxon>
        <taxon>Bacillati</taxon>
        <taxon>Actinomycetota</taxon>
        <taxon>Actinomycetes</taxon>
        <taxon>Kitasatosporales</taxon>
        <taxon>Streptomycetaceae</taxon>
        <taxon>Streptomyces</taxon>
    </lineage>
</organism>
<evidence type="ECO:0000313" key="3">
    <source>
        <dbReference type="Proteomes" id="UP000198928"/>
    </source>
</evidence>
<protein>
    <recommendedName>
        <fullName evidence="4">DUF3592 domain-containing protein</fullName>
    </recommendedName>
</protein>
<dbReference type="RefSeq" id="WP_093846782.1">
    <property type="nucleotide sequence ID" value="NZ_FOSG01000001.1"/>
</dbReference>
<feature type="transmembrane region" description="Helical" evidence="1">
    <location>
        <begin position="111"/>
        <end position="134"/>
    </location>
</feature>
<dbReference type="EMBL" id="FOSG01000001">
    <property type="protein sequence ID" value="SFJ76845.1"/>
    <property type="molecule type" value="Genomic_DNA"/>
</dbReference>